<feature type="domain" description="Suppressor of fused C-terminal" evidence="13">
    <location>
        <begin position="231"/>
        <end position="448"/>
    </location>
</feature>
<evidence type="ECO:0000259" key="12">
    <source>
        <dbReference type="Pfam" id="PF05076"/>
    </source>
</evidence>
<dbReference type="SUPFAM" id="SSF103359">
    <property type="entry name" value="Suppressor of Fused, N-terminal domain"/>
    <property type="match status" value="1"/>
</dbReference>
<dbReference type="GeneTree" id="ENSGT00390000009747"/>
<feature type="compositionally biased region" description="Basic and acidic residues" evidence="11">
    <location>
        <begin position="311"/>
        <end position="322"/>
    </location>
</feature>
<proteinExistence type="inferred from homology"/>
<evidence type="ECO:0000313" key="14">
    <source>
        <dbReference type="Ensembl" id="ENSTRUP00000058911.1"/>
    </source>
</evidence>
<dbReference type="GO" id="GO:0005829">
    <property type="term" value="C:cytosol"/>
    <property type="evidence" value="ECO:0007669"/>
    <property type="project" value="UniProtKB-ARBA"/>
</dbReference>
<dbReference type="GO" id="GO:0005929">
    <property type="term" value="C:cilium"/>
    <property type="evidence" value="ECO:0007669"/>
    <property type="project" value="UniProtKB-ARBA"/>
</dbReference>
<dbReference type="InterPro" id="IPR038489">
    <property type="entry name" value="SUFU_C_sf"/>
</dbReference>
<dbReference type="PANTHER" id="PTHR10928">
    <property type="entry name" value="SUPPRESSOR OF FUSED"/>
    <property type="match status" value="1"/>
</dbReference>
<reference evidence="14" key="2">
    <citation type="submission" date="2025-08" db="UniProtKB">
        <authorList>
            <consortium name="Ensembl"/>
        </authorList>
    </citation>
    <scope>IDENTIFICATION</scope>
</reference>
<organism evidence="14 15">
    <name type="scientific">Takifugu rubripes</name>
    <name type="common">Japanese pufferfish</name>
    <name type="synonym">Fugu rubripes</name>
    <dbReference type="NCBI Taxonomy" id="31033"/>
    <lineage>
        <taxon>Eukaryota</taxon>
        <taxon>Metazoa</taxon>
        <taxon>Chordata</taxon>
        <taxon>Craniata</taxon>
        <taxon>Vertebrata</taxon>
        <taxon>Euteleostomi</taxon>
        <taxon>Actinopterygii</taxon>
        <taxon>Neopterygii</taxon>
        <taxon>Teleostei</taxon>
        <taxon>Neoteleostei</taxon>
        <taxon>Acanthomorphata</taxon>
        <taxon>Eupercaria</taxon>
        <taxon>Tetraodontiformes</taxon>
        <taxon>Tetradontoidea</taxon>
        <taxon>Tetraodontidae</taxon>
        <taxon>Takifugu</taxon>
    </lineage>
</organism>
<feature type="compositionally biased region" description="Polar residues" evidence="11">
    <location>
        <begin position="298"/>
        <end position="310"/>
    </location>
</feature>
<dbReference type="Proteomes" id="UP000005226">
    <property type="component" value="Chromosome 4"/>
</dbReference>
<dbReference type="PANTHER" id="PTHR10928:SF2">
    <property type="entry name" value="SUPPRESSOR OF FUSED HOMOLOG"/>
    <property type="match status" value="1"/>
</dbReference>
<evidence type="ECO:0000256" key="11">
    <source>
        <dbReference type="SAM" id="MobiDB-lite"/>
    </source>
</evidence>
<gene>
    <name evidence="14" type="primary">sufu</name>
</gene>
<feature type="domain" description="Suppressor of fused-like" evidence="12">
    <location>
        <begin position="53"/>
        <end position="191"/>
    </location>
</feature>
<dbReference type="GO" id="GO:0045879">
    <property type="term" value="P:negative regulation of smoothened signaling pathway"/>
    <property type="evidence" value="ECO:0007669"/>
    <property type="project" value="UniProtKB-ARBA"/>
</dbReference>
<evidence type="ECO:0000256" key="9">
    <source>
        <dbReference type="ARBA" id="ARBA00071231"/>
    </source>
</evidence>
<keyword evidence="3" id="KW-1017">Isopeptide bond</keyword>
<dbReference type="GO" id="GO:0005634">
    <property type="term" value="C:nucleus"/>
    <property type="evidence" value="ECO:0007669"/>
    <property type="project" value="UniProtKB-SubCell"/>
</dbReference>
<evidence type="ECO:0000256" key="10">
    <source>
        <dbReference type="PIRNR" id="PIRNR011844"/>
    </source>
</evidence>
<evidence type="ECO:0000313" key="15">
    <source>
        <dbReference type="Proteomes" id="UP000005226"/>
    </source>
</evidence>
<dbReference type="GO" id="GO:0000122">
    <property type="term" value="P:negative regulation of transcription by RNA polymerase II"/>
    <property type="evidence" value="ECO:0007669"/>
    <property type="project" value="UniProtKB-ARBA"/>
</dbReference>
<keyword evidence="15" id="KW-1185">Reference proteome</keyword>
<dbReference type="Ensembl" id="ENSTRUT00000063574.1">
    <property type="protein sequence ID" value="ENSTRUP00000058911.1"/>
    <property type="gene ID" value="ENSTRUG00000011691.3"/>
</dbReference>
<dbReference type="Gene3D" id="3.30.1360.230">
    <property type="entry name" value="Sufu, C-terminal domain"/>
    <property type="match status" value="1"/>
</dbReference>
<dbReference type="PIRSF" id="PIRSF011844">
    <property type="entry name" value="Suppressor_of_fused_protein"/>
    <property type="match status" value="1"/>
</dbReference>
<dbReference type="InterPro" id="IPR007768">
    <property type="entry name" value="Suppressor_of_fused"/>
</dbReference>
<evidence type="ECO:0000256" key="1">
    <source>
        <dbReference type="ARBA" id="ARBA00022473"/>
    </source>
</evidence>
<evidence type="ECO:0000256" key="3">
    <source>
        <dbReference type="ARBA" id="ARBA00022499"/>
    </source>
</evidence>
<dbReference type="InterPro" id="IPR020941">
    <property type="entry name" value="SUFU-like_domain"/>
</dbReference>
<evidence type="ECO:0000256" key="7">
    <source>
        <dbReference type="ARBA" id="ARBA00023242"/>
    </source>
</evidence>
<dbReference type="InterPro" id="IPR037181">
    <property type="entry name" value="SUFU_N"/>
</dbReference>
<keyword evidence="4" id="KW-0597">Phosphoprotein</keyword>
<keyword evidence="6" id="KW-0007">Acetylation</keyword>
<evidence type="ECO:0000259" key="13">
    <source>
        <dbReference type="Pfam" id="PF12470"/>
    </source>
</evidence>
<keyword evidence="1" id="KW-0217">Developmental protein</keyword>
<name>A0A674MBZ5_TAKRU</name>
<comment type="similarity">
    <text evidence="8 10">Belongs to the SUFU family.</text>
</comment>
<dbReference type="AlphaFoldDB" id="A0A674MBZ5"/>
<evidence type="ECO:0000256" key="4">
    <source>
        <dbReference type="ARBA" id="ARBA00022553"/>
    </source>
</evidence>
<reference evidence="14" key="3">
    <citation type="submission" date="2025-09" db="UniProtKB">
        <authorList>
            <consortium name="Ensembl"/>
        </authorList>
    </citation>
    <scope>IDENTIFICATION</scope>
</reference>
<evidence type="ECO:0000256" key="8">
    <source>
        <dbReference type="ARBA" id="ARBA00060754"/>
    </source>
</evidence>
<keyword evidence="7 10" id="KW-0539">Nucleus</keyword>
<keyword evidence="2 10" id="KW-0963">Cytoplasm</keyword>
<dbReference type="InterPro" id="IPR024314">
    <property type="entry name" value="SUFU_C"/>
</dbReference>
<dbReference type="FunFam" id="3.30.1360.230:FF:000001">
    <property type="entry name" value="Suppressor of fused homolog"/>
    <property type="match status" value="1"/>
</dbReference>
<reference evidence="14 15" key="1">
    <citation type="journal article" date="2011" name="Genome Biol. Evol.">
        <title>Integration of the genetic map and genome assembly of fugu facilitates insights into distinct features of genome evolution in teleosts and mammals.</title>
        <authorList>
            <person name="Kai W."/>
            <person name="Kikuchi K."/>
            <person name="Tohari S."/>
            <person name="Chew A.K."/>
            <person name="Tay A."/>
            <person name="Fujiwara A."/>
            <person name="Hosoya S."/>
            <person name="Suetake H."/>
            <person name="Naruse K."/>
            <person name="Brenner S."/>
            <person name="Suzuki Y."/>
            <person name="Venkatesh B."/>
        </authorList>
    </citation>
    <scope>NUCLEOTIDE SEQUENCE [LARGE SCALE GENOMIC DNA]</scope>
</reference>
<accession>A0A674MBZ5</accession>
<sequence>MDEVRPSSGAQAHGLSPLFPPGLQAIYAECRRLYPEQANPLQVTAIVKYWLGGPDPLDYISMYRNVGCPSQDVQEHWHYVSFGLSDLYGDNRVHEFTGSDGPSGFGFELTFRLKREAGETAPPTWPAELMQGLARYVFQSENTFCSGDHVSWHSPLDNSESRIQHMLLTEDPQMQPIQTPFGTVDIVLFSPYMFHSMCQIHHGVLAGGPWLITDMRRGETIFDIDPHLQQERVDQGIETEGSNLSGVSAKCVWDDLSRPPEDEEDSRSICIGSQPRRLSEKDTEQIRETLKKGLEFNTKATLPPISSQRQIQERPQSRKDSLESESSAAIIPHELVRTRQLESVHLKFNQESGTLLPLCLRGRLLHGRHFTYKSIHGDTAITFVSSGVEGAFATEEHPYAAHGPWLQILLTEEFVEQMLGDIQELGTRDETKLPKEYSWPEKKLKISVLPDSVFDNPLQ</sequence>
<dbReference type="GO" id="GO:0007165">
    <property type="term" value="P:signal transduction"/>
    <property type="evidence" value="ECO:0007669"/>
    <property type="project" value="UniProtKB-ARBA"/>
</dbReference>
<feature type="region of interest" description="Disordered" evidence="11">
    <location>
        <begin position="255"/>
        <end position="283"/>
    </location>
</feature>
<protein>
    <recommendedName>
        <fullName evidence="9 10">Suppressor of fused homolog</fullName>
    </recommendedName>
</protein>
<keyword evidence="5" id="KW-0832">Ubl conjugation</keyword>
<dbReference type="Pfam" id="PF05076">
    <property type="entry name" value="SUFU"/>
    <property type="match status" value="1"/>
</dbReference>
<comment type="subcellular location">
    <subcellularLocation>
        <location evidence="10">Cytoplasm</location>
    </subcellularLocation>
    <subcellularLocation>
        <location evidence="10">Nucleus</location>
    </subcellularLocation>
</comment>
<evidence type="ECO:0000256" key="6">
    <source>
        <dbReference type="ARBA" id="ARBA00022990"/>
    </source>
</evidence>
<feature type="region of interest" description="Disordered" evidence="11">
    <location>
        <begin position="298"/>
        <end position="326"/>
    </location>
</feature>
<evidence type="ECO:0000256" key="5">
    <source>
        <dbReference type="ARBA" id="ARBA00022843"/>
    </source>
</evidence>
<dbReference type="Pfam" id="PF12470">
    <property type="entry name" value="SUFU_C"/>
    <property type="match status" value="1"/>
</dbReference>
<dbReference type="InterPro" id="IPR016591">
    <property type="entry name" value="Suppressor_of_fused_euk"/>
</dbReference>
<evidence type="ECO:0000256" key="2">
    <source>
        <dbReference type="ARBA" id="ARBA00022490"/>
    </source>
</evidence>